<dbReference type="PANTHER" id="PTHR45614:SF51">
    <property type="entry name" value="MYB-LIKE DNA-BINDING PROTEIN BAS1"/>
    <property type="match status" value="1"/>
</dbReference>
<protein>
    <recommendedName>
        <fullName evidence="6">Myb-like domain-containing protein</fullName>
    </recommendedName>
</protein>
<dbReference type="PROSITE" id="PS51294">
    <property type="entry name" value="HTH_MYB"/>
    <property type="match status" value="1"/>
</dbReference>
<dbReference type="PANTHER" id="PTHR45614">
    <property type="entry name" value="MYB PROTEIN-RELATED"/>
    <property type="match status" value="1"/>
</dbReference>
<dbReference type="SMART" id="SM00717">
    <property type="entry name" value="SANT"/>
    <property type="match status" value="1"/>
</dbReference>
<evidence type="ECO:0000313" key="5">
    <source>
        <dbReference type="Proteomes" id="UP001199106"/>
    </source>
</evidence>
<dbReference type="CDD" id="cd00167">
    <property type="entry name" value="SANT"/>
    <property type="match status" value="1"/>
</dbReference>
<organism evidence="4 5">
    <name type="scientific">Alternaria panax</name>
    <dbReference type="NCBI Taxonomy" id="48097"/>
    <lineage>
        <taxon>Eukaryota</taxon>
        <taxon>Fungi</taxon>
        <taxon>Dikarya</taxon>
        <taxon>Ascomycota</taxon>
        <taxon>Pezizomycotina</taxon>
        <taxon>Dothideomycetes</taxon>
        <taxon>Pleosporomycetidae</taxon>
        <taxon>Pleosporales</taxon>
        <taxon>Pleosporineae</taxon>
        <taxon>Pleosporaceae</taxon>
        <taxon>Alternaria</taxon>
        <taxon>Alternaria sect. Panax</taxon>
    </lineage>
</organism>
<reference evidence="4" key="1">
    <citation type="submission" date="2021-07" db="EMBL/GenBank/DDBJ databases">
        <title>Genome Resource of American Ginseng Black Spot Pathogen Alternaria panax.</title>
        <authorList>
            <person name="Qiu C."/>
            <person name="Wang W."/>
            <person name="Liu Z."/>
        </authorList>
    </citation>
    <scope>NUCLEOTIDE SEQUENCE</scope>
    <source>
        <strain evidence="4">BNCC115425</strain>
    </source>
</reference>
<keyword evidence="5" id="KW-1185">Reference proteome</keyword>
<gene>
    <name evidence="4" type="ORF">G6011_06796</name>
</gene>
<sequence length="274" mass="30833">MLGGPVQPATSELRQHAESVPLPHIRSLWPGPYELSPPLRTQSNNHFAPATLKRKASQTPLPDEHAAKKQSKWTPEEDNRIIQLRGRRIKWDDIAKDLPGRSSISCRLRYQNYLEKRAIWDEEEKNKFAKCYERTGMSSSSQVPVIPASTPYGSTPSNAPQSMPQLHQVPPPMSQGPVPEMQSAIKRETENPNYTKTYHVREQKDKAAVFSLFEHETGRQGARGLNRISQHSAARSSKSIKREPEETGREATVPSATQMCEFTIQGSTKLEPDS</sequence>
<feature type="region of interest" description="Disordered" evidence="1">
    <location>
        <begin position="1"/>
        <end position="77"/>
    </location>
</feature>
<feature type="domain" description="HTH myb-type" evidence="3">
    <location>
        <begin position="65"/>
        <end position="118"/>
    </location>
</feature>
<dbReference type="SUPFAM" id="SSF46689">
    <property type="entry name" value="Homeodomain-like"/>
    <property type="match status" value="1"/>
</dbReference>
<dbReference type="InterPro" id="IPR017930">
    <property type="entry name" value="Myb_dom"/>
</dbReference>
<evidence type="ECO:0008006" key="6">
    <source>
        <dbReference type="Google" id="ProtNLM"/>
    </source>
</evidence>
<dbReference type="GO" id="GO:0000981">
    <property type="term" value="F:DNA-binding transcription factor activity, RNA polymerase II-specific"/>
    <property type="evidence" value="ECO:0007669"/>
    <property type="project" value="TreeGrafter"/>
</dbReference>
<dbReference type="Proteomes" id="UP001199106">
    <property type="component" value="Unassembled WGS sequence"/>
</dbReference>
<dbReference type="Gene3D" id="1.10.10.60">
    <property type="entry name" value="Homeodomain-like"/>
    <property type="match status" value="1"/>
</dbReference>
<dbReference type="EMBL" id="JAANER010000005">
    <property type="protein sequence ID" value="KAG9189928.1"/>
    <property type="molecule type" value="Genomic_DNA"/>
</dbReference>
<feature type="compositionally biased region" description="Basic and acidic residues" evidence="1">
    <location>
        <begin position="240"/>
        <end position="249"/>
    </location>
</feature>
<dbReference type="PROSITE" id="PS50090">
    <property type="entry name" value="MYB_LIKE"/>
    <property type="match status" value="1"/>
</dbReference>
<dbReference type="GO" id="GO:0000978">
    <property type="term" value="F:RNA polymerase II cis-regulatory region sequence-specific DNA binding"/>
    <property type="evidence" value="ECO:0007669"/>
    <property type="project" value="TreeGrafter"/>
</dbReference>
<dbReference type="InterPro" id="IPR050560">
    <property type="entry name" value="MYB_TF"/>
</dbReference>
<feature type="compositionally biased region" description="Polar residues" evidence="1">
    <location>
        <begin position="227"/>
        <end position="237"/>
    </location>
</feature>
<dbReference type="InterPro" id="IPR009057">
    <property type="entry name" value="Homeodomain-like_sf"/>
</dbReference>
<dbReference type="GO" id="GO:0005634">
    <property type="term" value="C:nucleus"/>
    <property type="evidence" value="ECO:0007669"/>
    <property type="project" value="TreeGrafter"/>
</dbReference>
<evidence type="ECO:0000259" key="3">
    <source>
        <dbReference type="PROSITE" id="PS51294"/>
    </source>
</evidence>
<dbReference type="InterPro" id="IPR001005">
    <property type="entry name" value="SANT/Myb"/>
</dbReference>
<name>A0AAD4I8B9_9PLEO</name>
<evidence type="ECO:0000259" key="2">
    <source>
        <dbReference type="PROSITE" id="PS50090"/>
    </source>
</evidence>
<evidence type="ECO:0000313" key="4">
    <source>
        <dbReference type="EMBL" id="KAG9189928.1"/>
    </source>
</evidence>
<evidence type="ECO:0000256" key="1">
    <source>
        <dbReference type="SAM" id="MobiDB-lite"/>
    </source>
</evidence>
<dbReference type="AlphaFoldDB" id="A0AAD4I8B9"/>
<comment type="caution">
    <text evidence="4">The sequence shown here is derived from an EMBL/GenBank/DDBJ whole genome shotgun (WGS) entry which is preliminary data.</text>
</comment>
<accession>A0AAD4I8B9</accession>
<feature type="compositionally biased region" description="Polar residues" evidence="1">
    <location>
        <begin position="254"/>
        <end position="268"/>
    </location>
</feature>
<feature type="region of interest" description="Disordered" evidence="1">
    <location>
        <begin position="217"/>
        <end position="274"/>
    </location>
</feature>
<feature type="domain" description="Myb-like" evidence="2">
    <location>
        <begin position="65"/>
        <end position="114"/>
    </location>
</feature>
<proteinExistence type="predicted"/>
<dbReference type="Pfam" id="PF00249">
    <property type="entry name" value="Myb_DNA-binding"/>
    <property type="match status" value="1"/>
</dbReference>